<organism evidence="2 3">
    <name type="scientific">Owenia fusiformis</name>
    <name type="common">Polychaete worm</name>
    <dbReference type="NCBI Taxonomy" id="6347"/>
    <lineage>
        <taxon>Eukaryota</taxon>
        <taxon>Metazoa</taxon>
        <taxon>Spiralia</taxon>
        <taxon>Lophotrochozoa</taxon>
        <taxon>Annelida</taxon>
        <taxon>Polychaeta</taxon>
        <taxon>Sedentaria</taxon>
        <taxon>Canalipalpata</taxon>
        <taxon>Sabellida</taxon>
        <taxon>Oweniida</taxon>
        <taxon>Oweniidae</taxon>
        <taxon>Owenia</taxon>
    </lineage>
</organism>
<dbReference type="EMBL" id="CAIIXF020000007">
    <property type="protein sequence ID" value="CAH1789092.1"/>
    <property type="molecule type" value="Genomic_DNA"/>
</dbReference>
<gene>
    <name evidence="2" type="ORF">OFUS_LOCUS14508</name>
</gene>
<dbReference type="InterPro" id="IPR011335">
    <property type="entry name" value="Restrct_endonuc-II-like"/>
</dbReference>
<sequence>MAGNLQRNTLIKLGELQENKQQNWVHLKEPVDLTSSENKPEHIKQRTPEWFDLRQRYRLTGSTLYNALGLRTLKAQQEHFDSVVKGKKKPDFTDETKSYLEYGTANEPNLVATLTGKILPAFYPNYVFVEEGAREIKRKDKSTMLISGDGALVNKNEFDSAMESSRAPKMEIAIEGKCRFPKDYKLPVHYGLELGHVPQVLSEMVALDVRKLLYLSYSHQSTTCFIVTYDDDLWEMLSREASLIYGSDNPQRPTRLTASSKLLKEALKMFVSTNVEFVCEVASNSILRGSDSLKSLCSPFKGCPFLVTKRDNADHVLAIPLENDVIERASKILQEAYELLRKKATEVLVWLISTTDREWSPECPHAIPIAWALKGYSLSNDVMRKMTDTILNKLERSEIKISCTVFDGQWAKYASRSKEAEPLNILQLQKDVWTEVRGMKKELLMEKFGTLKITDCNVLRSDTGFDVTSKSYAKLRTQLYHTFIASQDETSADDDKTAESNDTVNTTIDANVVSSLPDGALDVLLTETNSPEFLDGLDEIAVGEEKEIDGETEVDGATVFGDVQLISQEITLIGCLEALQADKKESVSIKWKNRKYEDIKTKLSNAREMSSLTVHEIDIVINELIIKQKISPTSIRKSWPKHDKVNRLSSLIGDGSEINPPERRVKTMKSLREFSIQAIIKPRSNIKQFKLPTRTHLNVAYATLSYPYRYKCWKETMKTVDVNKIYGLDSSSPYEWFYFPEYSKERNRIEPRCLDGDHIFVNTRVKVCKDGLEGVSKAAWHAVSSARPDLLSKSLVEDLIDKQNNRFAKTTFSEAVERCMIDLQYKEEAQFTRLIRRWYEAEDDPGIPAVERAKRRYEFREYLMDGVDFGSFPPPGQYIKGMPIITYEGILQSIDCHMLLYSLCRNGTYNQRAISSLVNENFFGELSEIEPTKLGCPKATTVGRLMATVTELLHYRHNPLCRTFQMSTAKRPVYPQHKLDEQAPSNPEENFVPDEIKFNASTNKMEISAIHLRDHYFDSVKRAARKQRKGKAGDVSNPRAPSRGALPVRQYHRVDESKILPTQRLGIQLE</sequence>
<dbReference type="SUPFAM" id="SSF52980">
    <property type="entry name" value="Restriction endonuclease-like"/>
    <property type="match status" value="1"/>
</dbReference>
<dbReference type="PANTHER" id="PTHR46609">
    <property type="entry name" value="EXONUCLEASE, PHAGE-TYPE/RECB, C-TERMINAL DOMAIN-CONTAINING PROTEIN"/>
    <property type="match status" value="1"/>
</dbReference>
<dbReference type="AlphaFoldDB" id="A0A8S4PDE5"/>
<evidence type="ECO:0000256" key="1">
    <source>
        <dbReference type="SAM" id="MobiDB-lite"/>
    </source>
</evidence>
<dbReference type="Gene3D" id="3.90.320.10">
    <property type="match status" value="1"/>
</dbReference>
<protein>
    <submittedName>
        <fullName evidence="2">Uncharacterized protein</fullName>
    </submittedName>
</protein>
<evidence type="ECO:0000313" key="3">
    <source>
        <dbReference type="Proteomes" id="UP000749559"/>
    </source>
</evidence>
<dbReference type="PANTHER" id="PTHR46609:SF8">
    <property type="entry name" value="YQAJ VIRAL RECOMBINASE DOMAIN-CONTAINING PROTEIN"/>
    <property type="match status" value="1"/>
</dbReference>
<dbReference type="OrthoDB" id="6117194at2759"/>
<dbReference type="Proteomes" id="UP000749559">
    <property type="component" value="Unassembled WGS sequence"/>
</dbReference>
<evidence type="ECO:0000313" key="2">
    <source>
        <dbReference type="EMBL" id="CAH1789092.1"/>
    </source>
</evidence>
<reference evidence="2" key="1">
    <citation type="submission" date="2022-03" db="EMBL/GenBank/DDBJ databases">
        <authorList>
            <person name="Martin C."/>
        </authorList>
    </citation>
    <scope>NUCLEOTIDE SEQUENCE</scope>
</reference>
<accession>A0A8S4PDE5</accession>
<comment type="caution">
    <text evidence="2">The sequence shown here is derived from an EMBL/GenBank/DDBJ whole genome shotgun (WGS) entry which is preliminary data.</text>
</comment>
<feature type="region of interest" description="Disordered" evidence="1">
    <location>
        <begin position="1022"/>
        <end position="1047"/>
    </location>
</feature>
<name>A0A8S4PDE5_OWEFU</name>
<proteinExistence type="predicted"/>
<dbReference type="GO" id="GO:0006281">
    <property type="term" value="P:DNA repair"/>
    <property type="evidence" value="ECO:0007669"/>
    <property type="project" value="UniProtKB-ARBA"/>
</dbReference>
<dbReference type="InterPro" id="IPR011604">
    <property type="entry name" value="PDDEXK-like_dom_sf"/>
</dbReference>
<dbReference type="InterPro" id="IPR051703">
    <property type="entry name" value="NF-kappa-B_Signaling_Reg"/>
</dbReference>
<keyword evidence="3" id="KW-1185">Reference proteome</keyword>